<dbReference type="Proteomes" id="UP001611339">
    <property type="component" value="Unassembled WGS sequence"/>
</dbReference>
<organism evidence="9 10">
    <name type="scientific">Streptomyces litmocidini</name>
    <dbReference type="NCBI Taxonomy" id="67318"/>
    <lineage>
        <taxon>Bacteria</taxon>
        <taxon>Bacillati</taxon>
        <taxon>Actinomycetota</taxon>
        <taxon>Actinomycetes</taxon>
        <taxon>Kitasatosporales</taxon>
        <taxon>Streptomycetaceae</taxon>
        <taxon>Streptomyces</taxon>
    </lineage>
</organism>
<keyword evidence="5 7" id="KW-1133">Transmembrane helix</keyword>
<dbReference type="InterPro" id="IPR020846">
    <property type="entry name" value="MFS_dom"/>
</dbReference>
<dbReference type="Pfam" id="PF05977">
    <property type="entry name" value="MFS_3"/>
    <property type="match status" value="1"/>
</dbReference>
<evidence type="ECO:0000256" key="6">
    <source>
        <dbReference type="ARBA" id="ARBA00023136"/>
    </source>
</evidence>
<feature type="transmembrane region" description="Helical" evidence="7">
    <location>
        <begin position="287"/>
        <end position="306"/>
    </location>
</feature>
<evidence type="ECO:0000259" key="8">
    <source>
        <dbReference type="PROSITE" id="PS50850"/>
    </source>
</evidence>
<dbReference type="SUPFAM" id="SSF103473">
    <property type="entry name" value="MFS general substrate transporter"/>
    <property type="match status" value="1"/>
</dbReference>
<evidence type="ECO:0000256" key="3">
    <source>
        <dbReference type="ARBA" id="ARBA00022475"/>
    </source>
</evidence>
<feature type="transmembrane region" description="Helical" evidence="7">
    <location>
        <begin position="12"/>
        <end position="32"/>
    </location>
</feature>
<keyword evidence="2" id="KW-0813">Transport</keyword>
<evidence type="ECO:0000256" key="5">
    <source>
        <dbReference type="ARBA" id="ARBA00022989"/>
    </source>
</evidence>
<evidence type="ECO:0000313" key="9">
    <source>
        <dbReference type="EMBL" id="MFI1717719.1"/>
    </source>
</evidence>
<keyword evidence="6 7" id="KW-0472">Membrane</keyword>
<feature type="transmembrane region" description="Helical" evidence="7">
    <location>
        <begin position="226"/>
        <end position="245"/>
    </location>
</feature>
<proteinExistence type="predicted"/>
<dbReference type="PANTHER" id="PTHR23513:SF9">
    <property type="entry name" value="ENTEROBACTIN EXPORTER ENTS"/>
    <property type="match status" value="1"/>
</dbReference>
<dbReference type="CDD" id="cd06173">
    <property type="entry name" value="MFS_MefA_like"/>
    <property type="match status" value="1"/>
</dbReference>
<dbReference type="Gene3D" id="1.20.1250.20">
    <property type="entry name" value="MFS general substrate transporter like domains"/>
    <property type="match status" value="1"/>
</dbReference>
<dbReference type="InterPro" id="IPR036259">
    <property type="entry name" value="MFS_trans_sf"/>
</dbReference>
<protein>
    <submittedName>
        <fullName evidence="9">MFS transporter</fullName>
    </submittedName>
</protein>
<dbReference type="PROSITE" id="PS50850">
    <property type="entry name" value="MFS"/>
    <property type="match status" value="1"/>
</dbReference>
<keyword evidence="4 7" id="KW-0812">Transmembrane</keyword>
<dbReference type="EMBL" id="JBIRUI010000016">
    <property type="protein sequence ID" value="MFI1717719.1"/>
    <property type="molecule type" value="Genomic_DNA"/>
</dbReference>
<accession>A0ABW7UFX1</accession>
<comment type="subcellular location">
    <subcellularLocation>
        <location evidence="1">Cell inner membrane</location>
        <topology evidence="1">Multi-pass membrane protein</topology>
    </subcellularLocation>
</comment>
<dbReference type="InterPro" id="IPR010290">
    <property type="entry name" value="TM_effector"/>
</dbReference>
<feature type="transmembrane region" description="Helical" evidence="7">
    <location>
        <begin position="257"/>
        <end position="275"/>
    </location>
</feature>
<comment type="caution">
    <text evidence="9">The sequence shown here is derived from an EMBL/GenBank/DDBJ whole genome shotgun (WGS) entry which is preliminary data.</text>
</comment>
<feature type="domain" description="Major facilitator superfamily (MFS) profile" evidence="8">
    <location>
        <begin position="10"/>
        <end position="400"/>
    </location>
</feature>
<gene>
    <name evidence="9" type="ORF">ACH407_29715</name>
</gene>
<name>A0ABW7UFX1_9ACTN</name>
<feature type="transmembrane region" description="Helical" evidence="7">
    <location>
        <begin position="143"/>
        <end position="164"/>
    </location>
</feature>
<dbReference type="RefSeq" id="WP_398712181.1">
    <property type="nucleotide sequence ID" value="NZ_JBIRUI010000016.1"/>
</dbReference>
<feature type="transmembrane region" description="Helical" evidence="7">
    <location>
        <begin position="348"/>
        <end position="369"/>
    </location>
</feature>
<evidence type="ECO:0000313" key="10">
    <source>
        <dbReference type="Proteomes" id="UP001611339"/>
    </source>
</evidence>
<evidence type="ECO:0000256" key="1">
    <source>
        <dbReference type="ARBA" id="ARBA00004429"/>
    </source>
</evidence>
<evidence type="ECO:0000256" key="4">
    <source>
        <dbReference type="ARBA" id="ARBA00022692"/>
    </source>
</evidence>
<evidence type="ECO:0000256" key="7">
    <source>
        <dbReference type="SAM" id="Phobius"/>
    </source>
</evidence>
<feature type="transmembrane region" description="Helical" evidence="7">
    <location>
        <begin position="44"/>
        <end position="64"/>
    </location>
</feature>
<sequence length="416" mass="41460">MTPPLPRNRNYRVLWSGMFLSELAGEVAYIAFPLLVLAHGGSAAAVAGVAAVLAGARTLVSLPAGVLADRVDRKRVMAATQGVRTVAMLSVAVTVLLGDCPLWQVLLVAVVEGAAAGVFVPAENAALPQVVPEDVLPRALARNAARPFAALLIGPALAGFTFGLHEVLPFALNTSVLAASFVALAALHLPRRAAGVPADGGTVSVAAPRLGGFGPLLRMRTVRATMAWIVGVNLAFHTLVVLVLVVSGEEHVAPGQMGLMMTCFGAGGLVGALIADRLHAAALPPGALVIGSTWVFAAVAVAMAYASRGVPLGVLLGVAATAMPVANTTVITCQLASVPDGLRGRLSGLVALGSELAATAGPVTAGVLATGTGNGAASMLGAAGLLAVVAVGATLSPALRGLALPRPSGAPQPARS</sequence>
<evidence type="ECO:0000256" key="2">
    <source>
        <dbReference type="ARBA" id="ARBA00022448"/>
    </source>
</evidence>
<dbReference type="PANTHER" id="PTHR23513">
    <property type="entry name" value="INTEGRAL MEMBRANE EFFLUX PROTEIN-RELATED"/>
    <property type="match status" value="1"/>
</dbReference>
<keyword evidence="10" id="KW-1185">Reference proteome</keyword>
<keyword evidence="3" id="KW-1003">Cell membrane</keyword>
<feature type="transmembrane region" description="Helical" evidence="7">
    <location>
        <begin position="312"/>
        <end position="336"/>
    </location>
</feature>
<feature type="transmembrane region" description="Helical" evidence="7">
    <location>
        <begin position="375"/>
        <end position="399"/>
    </location>
</feature>
<reference evidence="9 10" key="1">
    <citation type="submission" date="2024-10" db="EMBL/GenBank/DDBJ databases">
        <title>The Natural Products Discovery Center: Release of the First 8490 Sequenced Strains for Exploring Actinobacteria Biosynthetic Diversity.</title>
        <authorList>
            <person name="Kalkreuter E."/>
            <person name="Kautsar S.A."/>
            <person name="Yang D."/>
            <person name="Bader C.D."/>
            <person name="Teijaro C.N."/>
            <person name="Fluegel L."/>
            <person name="Davis C.M."/>
            <person name="Simpson J.R."/>
            <person name="Lauterbach L."/>
            <person name="Steele A.D."/>
            <person name="Gui C."/>
            <person name="Meng S."/>
            <person name="Li G."/>
            <person name="Viehrig K."/>
            <person name="Ye F."/>
            <person name="Su P."/>
            <person name="Kiefer A.F."/>
            <person name="Nichols A."/>
            <person name="Cepeda A.J."/>
            <person name="Yan W."/>
            <person name="Fan B."/>
            <person name="Jiang Y."/>
            <person name="Adhikari A."/>
            <person name="Zheng C.-J."/>
            <person name="Schuster L."/>
            <person name="Cowan T.M."/>
            <person name="Smanski M.J."/>
            <person name="Chevrette M.G."/>
            <person name="De Carvalho L.P.S."/>
            <person name="Shen B."/>
        </authorList>
    </citation>
    <scope>NUCLEOTIDE SEQUENCE [LARGE SCALE GENOMIC DNA]</scope>
    <source>
        <strain evidence="9 10">NPDC020602</strain>
    </source>
</reference>